<dbReference type="Proteomes" id="UP000593594">
    <property type="component" value="Chromosome"/>
</dbReference>
<protein>
    <submittedName>
        <fullName evidence="2">Uncharacterized protein</fullName>
    </submittedName>
</protein>
<proteinExistence type="predicted"/>
<keyword evidence="3" id="KW-1185">Reference proteome</keyword>
<gene>
    <name evidence="2" type="ORF">HW532_16940</name>
</gene>
<dbReference type="RefSeq" id="WP_213161601.1">
    <property type="nucleotide sequence ID" value="NZ_CP058214.1"/>
</dbReference>
<sequence length="178" mass="19683">MKNTLSPDSGGRLDKALRQARLVEAEHLDALFDIRDAKQLRLVTLKDELEREVAGRSEARELFDLSIAMGEPPRLWIDMVSYVTLEPDPRTYRLVQDTRDGRVVLFESGDRAETVERVVQFMAHRMVERERAKAGAAPEGRVVMGYSGVSLLFAGICGFALGALGLLALGVLLSPAPF</sequence>
<keyword evidence="1" id="KW-0812">Transmembrane</keyword>
<evidence type="ECO:0000256" key="1">
    <source>
        <dbReference type="SAM" id="Phobius"/>
    </source>
</evidence>
<keyword evidence="1" id="KW-1133">Transmembrane helix</keyword>
<organism evidence="2 3">
    <name type="scientific">Kaustia mangrovi</name>
    <dbReference type="NCBI Taxonomy" id="2593653"/>
    <lineage>
        <taxon>Bacteria</taxon>
        <taxon>Pseudomonadati</taxon>
        <taxon>Pseudomonadota</taxon>
        <taxon>Alphaproteobacteria</taxon>
        <taxon>Hyphomicrobiales</taxon>
        <taxon>Parvibaculaceae</taxon>
        <taxon>Kaustia</taxon>
    </lineage>
</organism>
<dbReference type="AlphaFoldDB" id="A0A7S8HD40"/>
<dbReference type="EMBL" id="CP058214">
    <property type="protein sequence ID" value="QPC44235.1"/>
    <property type="molecule type" value="Genomic_DNA"/>
</dbReference>
<evidence type="ECO:0000313" key="3">
    <source>
        <dbReference type="Proteomes" id="UP000593594"/>
    </source>
</evidence>
<reference evidence="2 3" key="1">
    <citation type="submission" date="2020-06" db="EMBL/GenBank/DDBJ databases">
        <title>Genome sequence of 2 isolates from Red Sea Mangroves.</title>
        <authorList>
            <person name="Sefrji F."/>
            <person name="Michoud G."/>
            <person name="Merlino G."/>
            <person name="Daffonchio D."/>
        </authorList>
    </citation>
    <scope>NUCLEOTIDE SEQUENCE [LARGE SCALE GENOMIC DNA]</scope>
    <source>
        <strain evidence="2 3">R1DC25</strain>
    </source>
</reference>
<evidence type="ECO:0000313" key="2">
    <source>
        <dbReference type="EMBL" id="QPC44235.1"/>
    </source>
</evidence>
<keyword evidence="1" id="KW-0472">Membrane</keyword>
<name>A0A7S8HD40_9HYPH</name>
<dbReference type="KEGG" id="kmn:HW532_16940"/>
<feature type="transmembrane region" description="Helical" evidence="1">
    <location>
        <begin position="151"/>
        <end position="173"/>
    </location>
</feature>
<accession>A0A7S8HD40</accession>